<proteinExistence type="predicted"/>
<gene>
    <name evidence="2" type="ORF">LV82_00874</name>
</gene>
<protein>
    <submittedName>
        <fullName evidence="2">Uncharacterized protein</fullName>
    </submittedName>
</protein>
<comment type="caution">
    <text evidence="2">The sequence shown here is derived from an EMBL/GenBank/DDBJ whole genome shotgun (WGS) entry which is preliminary data.</text>
</comment>
<dbReference type="Proteomes" id="UP000239736">
    <property type="component" value="Unassembled WGS sequence"/>
</dbReference>
<reference evidence="2 3" key="1">
    <citation type="submission" date="2018-01" db="EMBL/GenBank/DDBJ databases">
        <title>Genomic Encyclopedia of Archaeal and Bacterial Type Strains, Phase II (KMG-II): from individual species to whole genera.</title>
        <authorList>
            <person name="Goeker M."/>
        </authorList>
    </citation>
    <scope>NUCLEOTIDE SEQUENCE [LARGE SCALE GENOMIC DNA]</scope>
    <source>
        <strain evidence="2 3">DSM 12048</strain>
    </source>
</reference>
<evidence type="ECO:0000313" key="2">
    <source>
        <dbReference type="EMBL" id="PPB81663.1"/>
    </source>
</evidence>
<evidence type="ECO:0000256" key="1">
    <source>
        <dbReference type="SAM" id="MobiDB-lite"/>
    </source>
</evidence>
<name>A0A2S5JJP9_9RHOB</name>
<accession>A0A2S5JJP9</accession>
<dbReference type="RefSeq" id="WP_104069767.1">
    <property type="nucleotide sequence ID" value="NZ_PRDS01000002.1"/>
</dbReference>
<organism evidence="2 3">
    <name type="scientific">Albidovulum inexpectatum</name>
    <dbReference type="NCBI Taxonomy" id="196587"/>
    <lineage>
        <taxon>Bacteria</taxon>
        <taxon>Pseudomonadati</taxon>
        <taxon>Pseudomonadota</taxon>
        <taxon>Alphaproteobacteria</taxon>
        <taxon>Rhodobacterales</taxon>
        <taxon>Paracoccaceae</taxon>
        <taxon>Albidovulum</taxon>
    </lineage>
</organism>
<dbReference type="OrthoDB" id="7778431at2"/>
<evidence type="ECO:0000313" key="3">
    <source>
        <dbReference type="Proteomes" id="UP000239736"/>
    </source>
</evidence>
<feature type="region of interest" description="Disordered" evidence="1">
    <location>
        <begin position="74"/>
        <end position="93"/>
    </location>
</feature>
<keyword evidence="3" id="KW-1185">Reference proteome</keyword>
<sequence length="93" mass="10439">MEMSLADPKGLIRESYRIDGIGLPECRSIFLDWALSLGPETDQREALRVLLAHYMPGNQDHPMTRILTEALVAPTPRGRRGGRVGRLQQQQGE</sequence>
<dbReference type="EMBL" id="PRDS01000002">
    <property type="protein sequence ID" value="PPB81663.1"/>
    <property type="molecule type" value="Genomic_DNA"/>
</dbReference>
<dbReference type="AlphaFoldDB" id="A0A2S5JJP9"/>